<dbReference type="NCBIfam" id="TIGR02046">
    <property type="entry name" value="sdhC_b558_fam"/>
    <property type="match status" value="1"/>
</dbReference>
<keyword evidence="1" id="KW-0472">Membrane</keyword>
<protein>
    <submittedName>
        <fullName evidence="2">Succinate dehydrogenase cytochrome b subunit</fullName>
    </submittedName>
</protein>
<gene>
    <name evidence="2" type="ORF">JBKA6_0431</name>
</gene>
<proteinExistence type="predicted"/>
<feature type="transmembrane region" description="Helical" evidence="1">
    <location>
        <begin position="21"/>
        <end position="39"/>
    </location>
</feature>
<dbReference type="SUPFAM" id="SSF81343">
    <property type="entry name" value="Fumarate reductase respiratory complex transmembrane subunits"/>
    <property type="match status" value="1"/>
</dbReference>
<dbReference type="Proteomes" id="UP000243197">
    <property type="component" value="Chromosome"/>
</dbReference>
<evidence type="ECO:0000313" key="2">
    <source>
        <dbReference type="EMBL" id="BAV94444.1"/>
    </source>
</evidence>
<name>A0A1J1E333_9FLAO</name>
<feature type="transmembrane region" description="Helical" evidence="1">
    <location>
        <begin position="59"/>
        <end position="80"/>
    </location>
</feature>
<evidence type="ECO:0000313" key="3">
    <source>
        <dbReference type="Proteomes" id="UP000243197"/>
    </source>
</evidence>
<keyword evidence="1" id="KW-0812">Transmembrane</keyword>
<sequence length="213" mass="24693">MIYKFLNSSIGRKILMSLTGFFLIVFLLTHLLVNLSLFLGEEAFNAACHFMSTNPVIQLMQYVLASGFIIHIILGIVLTIRNNWSKPIRYGYNPYFKNYSWSSRNMLFTGLTVMLFIMIHMKDYFYPMKFGKMNGMTDYELVVSLFKNPVYVLIYVTAFVMLGLHLNHGFQSAFQSVGLNHKKYTPVLKFLGKVYSIFITLGFSSISIYFFFN</sequence>
<feature type="transmembrane region" description="Helical" evidence="1">
    <location>
        <begin position="101"/>
        <end position="121"/>
    </location>
</feature>
<dbReference type="KEGG" id="ise:JBKA6_0431"/>
<organism evidence="2 3">
    <name type="scientific">Ichthyobacterium seriolicida</name>
    <dbReference type="NCBI Taxonomy" id="242600"/>
    <lineage>
        <taxon>Bacteria</taxon>
        <taxon>Pseudomonadati</taxon>
        <taxon>Bacteroidota</taxon>
        <taxon>Flavobacteriia</taxon>
        <taxon>Flavobacteriales</taxon>
        <taxon>Ichthyobacteriaceae</taxon>
        <taxon>Ichthyobacterium</taxon>
    </lineage>
</organism>
<dbReference type="GO" id="GO:0016020">
    <property type="term" value="C:membrane"/>
    <property type="evidence" value="ECO:0007669"/>
    <property type="project" value="InterPro"/>
</dbReference>
<dbReference type="InterPro" id="IPR034804">
    <property type="entry name" value="SQR/QFR_C/D"/>
</dbReference>
<dbReference type="EMBL" id="AP014564">
    <property type="protein sequence ID" value="BAV94444.1"/>
    <property type="molecule type" value="Genomic_DNA"/>
</dbReference>
<feature type="transmembrane region" description="Helical" evidence="1">
    <location>
        <begin position="150"/>
        <end position="170"/>
    </location>
</feature>
<keyword evidence="3" id="KW-1185">Reference proteome</keyword>
<dbReference type="InterPro" id="IPR011138">
    <property type="entry name" value="Cytochrome_b-558"/>
</dbReference>
<feature type="transmembrane region" description="Helical" evidence="1">
    <location>
        <begin position="190"/>
        <end position="212"/>
    </location>
</feature>
<dbReference type="Gene3D" id="1.20.1300.10">
    <property type="entry name" value="Fumarate reductase/succinate dehydrogenase, transmembrane subunit"/>
    <property type="match status" value="1"/>
</dbReference>
<dbReference type="CDD" id="cd03498">
    <property type="entry name" value="SQR_TypeB_2_TM"/>
    <property type="match status" value="1"/>
</dbReference>
<reference evidence="2 3" key="1">
    <citation type="submission" date="2014-03" db="EMBL/GenBank/DDBJ databases">
        <title>complete genome sequence of Flavobacteriaceae bacterium JBKA-6.</title>
        <authorList>
            <person name="Takano T."/>
            <person name="Nakamura Y."/>
            <person name="Takuma S."/>
            <person name="Yasuike M."/>
            <person name="Matsuyama T."/>
            <person name="Sakai T."/>
            <person name="Fujiwara A."/>
            <person name="Kimoto K."/>
            <person name="Fukuda Y."/>
            <person name="Kondo H."/>
            <person name="Hirono I."/>
            <person name="Nakayasu C."/>
        </authorList>
    </citation>
    <scope>NUCLEOTIDE SEQUENCE [LARGE SCALE GENOMIC DNA]</scope>
    <source>
        <strain evidence="2 3">JBKA-6</strain>
    </source>
</reference>
<accession>A0A1J1E333</accession>
<dbReference type="AlphaFoldDB" id="A0A1J1E333"/>
<evidence type="ECO:0000256" key="1">
    <source>
        <dbReference type="SAM" id="Phobius"/>
    </source>
</evidence>
<dbReference type="RefSeq" id="WP_096685430.1">
    <property type="nucleotide sequence ID" value="NZ_AP014564.1"/>
</dbReference>
<dbReference type="OrthoDB" id="9802842at2"/>
<keyword evidence="1" id="KW-1133">Transmembrane helix</keyword>